<dbReference type="Pfam" id="PF20703">
    <property type="entry name" value="nSTAND1"/>
    <property type="match status" value="1"/>
</dbReference>
<dbReference type="CDD" id="cd00200">
    <property type="entry name" value="WD40"/>
    <property type="match status" value="2"/>
</dbReference>
<evidence type="ECO:0000256" key="1">
    <source>
        <dbReference type="ARBA" id="ARBA00022574"/>
    </source>
</evidence>
<dbReference type="EMBL" id="JAHHHD010000001">
    <property type="protein sequence ID" value="MBW4657096.1"/>
    <property type="molecule type" value="Genomic_DNA"/>
</dbReference>
<dbReference type="InterPro" id="IPR049052">
    <property type="entry name" value="nSTAND1"/>
</dbReference>
<evidence type="ECO:0000259" key="6">
    <source>
        <dbReference type="Pfam" id="PF20703"/>
    </source>
</evidence>
<dbReference type="InterPro" id="IPR050995">
    <property type="entry name" value="WD-F-box_domain-protein"/>
</dbReference>
<dbReference type="PANTHER" id="PTHR14604">
    <property type="entry name" value="WD40 REPEAT PF20"/>
    <property type="match status" value="1"/>
</dbReference>
<organism evidence="7 8">
    <name type="scientific">Drouetiella hepatica Uher 2000/2452</name>
    <dbReference type="NCBI Taxonomy" id="904376"/>
    <lineage>
        <taxon>Bacteria</taxon>
        <taxon>Bacillati</taxon>
        <taxon>Cyanobacteriota</taxon>
        <taxon>Cyanophyceae</taxon>
        <taxon>Oculatellales</taxon>
        <taxon>Oculatellaceae</taxon>
        <taxon>Drouetiella</taxon>
    </lineage>
</organism>
<dbReference type="Pfam" id="PF00656">
    <property type="entry name" value="Peptidase_C14"/>
    <property type="match status" value="1"/>
</dbReference>
<feature type="repeat" description="WD" evidence="3">
    <location>
        <begin position="1161"/>
        <end position="1195"/>
    </location>
</feature>
<dbReference type="InterPro" id="IPR015943">
    <property type="entry name" value="WD40/YVTN_repeat-like_dom_sf"/>
</dbReference>
<feature type="domain" description="Novel STAND NTPase 1" evidence="6">
    <location>
        <begin position="566"/>
        <end position="1013"/>
    </location>
</feature>
<dbReference type="Proteomes" id="UP000757435">
    <property type="component" value="Unassembled WGS sequence"/>
</dbReference>
<dbReference type="SUPFAM" id="SSF50978">
    <property type="entry name" value="WD40 repeat-like"/>
    <property type="match status" value="1"/>
</dbReference>
<dbReference type="SMART" id="SM00320">
    <property type="entry name" value="WD40"/>
    <property type="match status" value="14"/>
</dbReference>
<evidence type="ECO:0000259" key="5">
    <source>
        <dbReference type="Pfam" id="PF00656"/>
    </source>
</evidence>
<feature type="repeat" description="WD" evidence="3">
    <location>
        <begin position="1428"/>
        <end position="1463"/>
    </location>
</feature>
<dbReference type="Gene3D" id="2.130.10.10">
    <property type="entry name" value="YVTN repeat-like/Quinoprotein amine dehydrogenase"/>
    <property type="match status" value="6"/>
</dbReference>
<keyword evidence="1 3" id="KW-0853">WD repeat</keyword>
<feature type="repeat" description="WD" evidence="3">
    <location>
        <begin position="1386"/>
        <end position="1427"/>
    </location>
</feature>
<accession>A0A951UK30</accession>
<dbReference type="InterPro" id="IPR011600">
    <property type="entry name" value="Pept_C14_caspase"/>
</dbReference>
<reference evidence="7" key="1">
    <citation type="submission" date="2021-05" db="EMBL/GenBank/DDBJ databases">
        <authorList>
            <person name="Pietrasiak N."/>
            <person name="Ward R."/>
            <person name="Stajich J.E."/>
            <person name="Kurbessoian T."/>
        </authorList>
    </citation>
    <scope>NUCLEOTIDE SEQUENCE</scope>
    <source>
        <strain evidence="7">UHER 2000/2452</strain>
    </source>
</reference>
<feature type="repeat" description="WD" evidence="3">
    <location>
        <begin position="1588"/>
        <end position="1622"/>
    </location>
</feature>
<dbReference type="GO" id="GO:0006508">
    <property type="term" value="P:proteolysis"/>
    <property type="evidence" value="ECO:0007669"/>
    <property type="project" value="InterPro"/>
</dbReference>
<dbReference type="Pfam" id="PF00400">
    <property type="entry name" value="WD40"/>
    <property type="match status" value="12"/>
</dbReference>
<comment type="caution">
    <text evidence="7">The sequence shown here is derived from an EMBL/GenBank/DDBJ whole genome shotgun (WGS) entry which is preliminary data.</text>
</comment>
<dbReference type="InterPro" id="IPR001680">
    <property type="entry name" value="WD40_rpt"/>
</dbReference>
<feature type="compositionally biased region" description="Polar residues" evidence="4">
    <location>
        <begin position="1161"/>
        <end position="1175"/>
    </location>
</feature>
<feature type="region of interest" description="Disordered" evidence="4">
    <location>
        <begin position="1161"/>
        <end position="1180"/>
    </location>
</feature>
<evidence type="ECO:0000256" key="3">
    <source>
        <dbReference type="PROSITE-ProRule" id="PRU00221"/>
    </source>
</evidence>
<dbReference type="InterPro" id="IPR019775">
    <property type="entry name" value="WD40_repeat_CS"/>
</dbReference>
<dbReference type="PROSITE" id="PS00678">
    <property type="entry name" value="WD_REPEATS_1"/>
    <property type="match status" value="6"/>
</dbReference>
<dbReference type="SUPFAM" id="SSF52540">
    <property type="entry name" value="P-loop containing nucleoside triphosphate hydrolases"/>
    <property type="match status" value="1"/>
</dbReference>
<evidence type="ECO:0000256" key="2">
    <source>
        <dbReference type="ARBA" id="ARBA00022737"/>
    </source>
</evidence>
<feature type="domain" description="Peptidase C14 caspase" evidence="5">
    <location>
        <begin position="23"/>
        <end position="251"/>
    </location>
</feature>
<dbReference type="PROSITE" id="PS50294">
    <property type="entry name" value="WD_REPEATS_REGION"/>
    <property type="match status" value="10"/>
</dbReference>
<dbReference type="SUPFAM" id="SSF50998">
    <property type="entry name" value="Quinoprotein alcohol dehydrogenase-like"/>
    <property type="match status" value="1"/>
</dbReference>
<evidence type="ECO:0000313" key="7">
    <source>
        <dbReference type="EMBL" id="MBW4657096.1"/>
    </source>
</evidence>
<evidence type="ECO:0000256" key="4">
    <source>
        <dbReference type="SAM" id="MobiDB-lite"/>
    </source>
</evidence>
<reference evidence="7" key="2">
    <citation type="journal article" date="2022" name="Microbiol. Resour. Announc.">
        <title>Metagenome Sequencing to Explore Phylogenomics of Terrestrial Cyanobacteria.</title>
        <authorList>
            <person name="Ward R.D."/>
            <person name="Stajich J.E."/>
            <person name="Johansen J.R."/>
            <person name="Huntemann M."/>
            <person name="Clum A."/>
            <person name="Foster B."/>
            <person name="Foster B."/>
            <person name="Roux S."/>
            <person name="Palaniappan K."/>
            <person name="Varghese N."/>
            <person name="Mukherjee S."/>
            <person name="Reddy T.B.K."/>
            <person name="Daum C."/>
            <person name="Copeland A."/>
            <person name="Chen I.A."/>
            <person name="Ivanova N.N."/>
            <person name="Kyrpides N.C."/>
            <person name="Shapiro N."/>
            <person name="Eloe-Fadrosh E.A."/>
            <person name="Pietrasiak N."/>
        </authorList>
    </citation>
    <scope>NUCLEOTIDE SEQUENCE</scope>
    <source>
        <strain evidence="7">UHER 2000/2452</strain>
    </source>
</reference>
<feature type="repeat" description="WD" evidence="3">
    <location>
        <begin position="1252"/>
        <end position="1286"/>
    </location>
</feature>
<dbReference type="InterPro" id="IPR027417">
    <property type="entry name" value="P-loop_NTPase"/>
</dbReference>
<dbReference type="InterPro" id="IPR036322">
    <property type="entry name" value="WD40_repeat_dom_sf"/>
</dbReference>
<feature type="repeat" description="WD" evidence="3">
    <location>
        <begin position="1287"/>
        <end position="1328"/>
    </location>
</feature>
<name>A0A951UK30_9CYAN</name>
<dbReference type="PANTHER" id="PTHR14604:SF4">
    <property type="entry name" value="F-BOX DOMAIN-CONTAINING PROTEIN"/>
    <property type="match status" value="1"/>
</dbReference>
<dbReference type="PROSITE" id="PS50082">
    <property type="entry name" value="WD_REPEATS_2"/>
    <property type="match status" value="11"/>
</dbReference>
<evidence type="ECO:0000313" key="8">
    <source>
        <dbReference type="Proteomes" id="UP000757435"/>
    </source>
</evidence>
<proteinExistence type="predicted"/>
<feature type="repeat" description="WD" evidence="3">
    <location>
        <begin position="1671"/>
        <end position="1712"/>
    </location>
</feature>
<gene>
    <name evidence="7" type="ORF">KME15_00325</name>
</gene>
<dbReference type="GO" id="GO:0004197">
    <property type="term" value="F:cysteine-type endopeptidase activity"/>
    <property type="evidence" value="ECO:0007669"/>
    <property type="project" value="InterPro"/>
</dbReference>
<dbReference type="InterPro" id="IPR011047">
    <property type="entry name" value="Quinoprotein_ADH-like_sf"/>
</dbReference>
<feature type="repeat" description="WD" evidence="3">
    <location>
        <begin position="1504"/>
        <end position="1545"/>
    </location>
</feature>
<dbReference type="Gene3D" id="3.40.50.1460">
    <property type="match status" value="1"/>
</dbReference>
<feature type="repeat" description="WD" evidence="3">
    <location>
        <begin position="1629"/>
        <end position="1670"/>
    </location>
</feature>
<protein>
    <submittedName>
        <fullName evidence="7">Caspase family protein</fullName>
    </submittedName>
</protein>
<feature type="repeat" description="WD" evidence="3">
    <location>
        <begin position="1546"/>
        <end position="1587"/>
    </location>
</feature>
<dbReference type="InterPro" id="IPR020472">
    <property type="entry name" value="WD40_PAC1"/>
</dbReference>
<feature type="repeat" description="WD" evidence="3">
    <location>
        <begin position="1713"/>
        <end position="1754"/>
    </location>
</feature>
<keyword evidence="2" id="KW-0677">Repeat</keyword>
<sequence>MNPANIRTSRVSCALETGEAKLWVLLVGVNQYQEPYFSDLSYPALDCRGLGEAIALATQTFPKKAVWLYHDAFEQHSREQRLQPLVQPPDLQTVQDSLKQIVAEAKPQDTVLFYFAGHGILDPDSHQAVLCLANTRQEALAETGLSVQALLILLNQCPAHQQWVWLDVCHGGIVSHGEPDGKASRSHPEQDRGRVPLVNPTSQIVELLQQRSAQNEGFYALLSCDQEQQSWKFPELGHGVFTYFLMRGLLGGAADEQGVIGVNALYEYVYYQTLHYVDQTNQQLRLVNQQKRSRGETQLQPEYPLQTPKRIGKGGGRLIVGFKPEVAPLRHPRQAFMIEGLGGSAVTLSMSKVLRSQGGFELRYFPQSKTGWAKVKDAIVAGLQVSKLAGDQSSRSLSPQISEGLEDAIVLLYLRGRVAHTETGEARLLLKDGVEISRSWLRQMLRRSPIPHQIVILDCPGATDLGEWVEDLQIEAGQRIGQCVIAAASPLTYPDTFASVLLETLMAADPQTGLPCAGWIAQIEATLVGNAIAPHLWLSGDRVIEVLPNLMELRQDSAEFDWGICPYMGLRAFAEEDAAFFFGRELLIQQLIKATERSFLAVVGASGSGKSSVVMAGLMAELRQGKRVPGSDAWWMGSLRPGAHPVEALIQCLAEGNTEADRQYHQLQLEGMLNQGSEGFVHWLRSCPEPVTVLIIDQFEELFTLASAAERQRFLDLVLGGLEHASDRFKLILTLRSDFIALCLEYPALAKQLQGSNLLVPSVLHEADYRQVILRPAEKVGLTVQLELVEILLQDLHGTRSLPLLEFVLEQLWELCIADKRIANQHVAGELTLQAYQQIGGLKGALDRKAQAVYDSLDPEAQDCAQWIFLSLTQLGEGTEDTCRRVIKSDLIVEKYSTALIDRTLQALIAARLVAVATDAVDAANPVMPNADFMDLNSTEPRYADSESLNPFAPKSDIAALSLPTTSIEMVHEILIGQWSTLREWLEVSRARGRSQRQIKRAMDQWRHSGQQPESLLHGIRLDAAEEIYANPTQTLSPEVQQFIEAGLEKRQSAERQAQKQLKQAKRTIALASILGAAALGLGIFAYLQRQQSLIREIKTLNALSESQLLSNRSLESLTTALEATQQMQQLGFMGGAADITTQTIATLEQSIEATQEQNRLEGHTQSVNSLSVSPDGQMIASGSDDTTVRLWRLDGTSLGTWQTSGRVRAVEFSPDGQTVVTASLEGETSAIALWNVADGKVRLRIDVPDQISSLVFSPNGAFLAAGGHDGTAKIWNAKSGRLLRTLTGHQGQVNAIAFSPDSRTLASAGEDNAVKLWDIVKSQMIRSLASRPAAIYGIAFSPDGKSLAAAGDPALPDGNAALMLWDLTKGNLAQGASASGTAQILEGHRTPVSSIAFSPDGKSLLSASGDATLRLWRVRDGAFIQALKGHSSAVLTARFSSDGNTVFSGGADKTVRSWDIRSLQPPTDSAYALSLSARTFALAGWDGTIRVWDQDKLQLIKSWEGHKTSISALVYSPDGSLLASGGDDPTIKLWDAKTGELVRSLIGHKARINSLGFSPIDNLVISGSDDQTLKLWNLTDGRMISSFSTAPDSASSVAFSPDGRILAIGGYSNTVKLWRIDGTLLQTLTGHSLAVTAIAFSPDGNTLASASWDNTIKLWRVQDGTLLQTLTGHQNGVTSLAYSPDSATLASGGADHALKLWNAETGALIKTLIGQSDPVLSLSFSADGKTIFSASEATGFRYWDLNEDKLFRRGCDRLQDYLRTHPNVGKGLLNNCS</sequence>
<dbReference type="PRINTS" id="PR00320">
    <property type="entry name" value="GPROTEINBRPT"/>
</dbReference>